<evidence type="ECO:0000256" key="9">
    <source>
        <dbReference type="ARBA" id="ARBA00023136"/>
    </source>
</evidence>
<evidence type="ECO:0000313" key="14">
    <source>
        <dbReference type="Proteomes" id="UP000031546"/>
    </source>
</evidence>
<dbReference type="NCBIfam" id="TIGR01726">
    <property type="entry name" value="HEQRo_perm_3TM"/>
    <property type="match status" value="1"/>
</dbReference>
<evidence type="ECO:0000313" key="13">
    <source>
        <dbReference type="EMBL" id="MDB0579611.1"/>
    </source>
</evidence>
<dbReference type="Pfam" id="PF00528">
    <property type="entry name" value="BPD_transp_1"/>
    <property type="match status" value="1"/>
</dbReference>
<dbReference type="InterPro" id="IPR010065">
    <property type="entry name" value="AA_ABC_transptr_permease_3TM"/>
</dbReference>
<name>A0A0C2E887_9STAP</name>
<dbReference type="Gene3D" id="1.10.3720.10">
    <property type="entry name" value="MetI-like"/>
    <property type="match status" value="1"/>
</dbReference>
<dbReference type="OrthoDB" id="9805999at2"/>
<evidence type="ECO:0000256" key="8">
    <source>
        <dbReference type="ARBA" id="ARBA00023112"/>
    </source>
</evidence>
<dbReference type="Proteomes" id="UP000527860">
    <property type="component" value="Unassembled WGS sequence"/>
</dbReference>
<keyword evidence="3" id="KW-1003">Cell membrane</keyword>
<dbReference type="Proteomes" id="UP000031546">
    <property type="component" value="Unassembled WGS sequence"/>
</dbReference>
<evidence type="ECO:0000256" key="1">
    <source>
        <dbReference type="ARBA" id="ARBA00004651"/>
    </source>
</evidence>
<dbReference type="NCBIfam" id="TIGR03003">
    <property type="entry name" value="ectoine_ehuD"/>
    <property type="match status" value="1"/>
</dbReference>
<dbReference type="CDD" id="cd06261">
    <property type="entry name" value="TM_PBP2"/>
    <property type="match status" value="1"/>
</dbReference>
<dbReference type="SUPFAM" id="SSF161098">
    <property type="entry name" value="MetI-like"/>
    <property type="match status" value="1"/>
</dbReference>
<dbReference type="GO" id="GO:0022857">
    <property type="term" value="F:transmembrane transporter activity"/>
    <property type="evidence" value="ECO:0007669"/>
    <property type="project" value="InterPro"/>
</dbReference>
<evidence type="ECO:0000313" key="15">
    <source>
        <dbReference type="Proteomes" id="UP000527860"/>
    </source>
</evidence>
<keyword evidence="15" id="KW-1185">Reference proteome</keyword>
<evidence type="ECO:0000259" key="11">
    <source>
        <dbReference type="PROSITE" id="PS50928"/>
    </source>
</evidence>
<dbReference type="InterPro" id="IPR035906">
    <property type="entry name" value="MetI-like_sf"/>
</dbReference>
<dbReference type="RefSeq" id="WP_040104996.1">
    <property type="nucleotide sequence ID" value="NZ_JABEVU030000001.1"/>
</dbReference>
<dbReference type="EMBL" id="JXII01000002">
    <property type="protein sequence ID" value="KIH71532.1"/>
    <property type="molecule type" value="Genomic_DNA"/>
</dbReference>
<keyword evidence="2 10" id="KW-0813">Transport</keyword>
<protein>
    <submittedName>
        <fullName evidence="12">Amino acid ABC transporter permease</fullName>
    </submittedName>
    <submittedName>
        <fullName evidence="13">Ectoine/hydroxyectoine ABC transporter permease subunit EhuD</fullName>
    </submittedName>
</protein>
<feature type="domain" description="ABC transmembrane type-1" evidence="11">
    <location>
        <begin position="22"/>
        <end position="213"/>
    </location>
</feature>
<organism evidence="12 14">
    <name type="scientific">Salinicoccus roseus</name>
    <dbReference type="NCBI Taxonomy" id="45670"/>
    <lineage>
        <taxon>Bacteria</taxon>
        <taxon>Bacillati</taxon>
        <taxon>Bacillota</taxon>
        <taxon>Bacilli</taxon>
        <taxon>Bacillales</taxon>
        <taxon>Staphylococcaceae</taxon>
        <taxon>Salinicoccus</taxon>
    </lineage>
</organism>
<dbReference type="STRING" id="45670.SN16_02330"/>
<dbReference type="PANTHER" id="PTHR30614">
    <property type="entry name" value="MEMBRANE COMPONENT OF AMINO ACID ABC TRANSPORTER"/>
    <property type="match status" value="1"/>
</dbReference>
<dbReference type="PANTHER" id="PTHR30614:SF0">
    <property type="entry name" value="L-CYSTINE TRANSPORT SYSTEM PERMEASE PROTEIN TCYL"/>
    <property type="match status" value="1"/>
</dbReference>
<keyword evidence="9 10" id="KW-0472">Membrane</keyword>
<evidence type="ECO:0000256" key="6">
    <source>
        <dbReference type="ARBA" id="ARBA00022970"/>
    </source>
</evidence>
<feature type="transmembrane region" description="Helical" evidence="10">
    <location>
        <begin position="191"/>
        <end position="213"/>
    </location>
</feature>
<keyword evidence="6" id="KW-0029">Amino-acid transport</keyword>
<proteinExistence type="inferred from homology"/>
<keyword evidence="7 10" id="KW-1133">Transmembrane helix</keyword>
<feature type="transmembrane region" description="Helical" evidence="10">
    <location>
        <begin position="24"/>
        <end position="46"/>
    </location>
</feature>
<evidence type="ECO:0000256" key="3">
    <source>
        <dbReference type="ARBA" id="ARBA00022475"/>
    </source>
</evidence>
<dbReference type="GO" id="GO:0043190">
    <property type="term" value="C:ATP-binding cassette (ABC) transporter complex"/>
    <property type="evidence" value="ECO:0007669"/>
    <property type="project" value="InterPro"/>
</dbReference>
<comment type="similarity">
    <text evidence="10">Belongs to the binding-protein-dependent transport system permease family.</text>
</comment>
<reference evidence="13" key="3">
    <citation type="submission" date="2022-12" db="EMBL/GenBank/DDBJ databases">
        <title>Genome analysis and biological profiling of marine Salinicoccus roseus MOSEL-ME25.</title>
        <authorList>
            <person name="Mirza F.T."/>
            <person name="Xie Y."/>
            <person name="Shinwari Z.K."/>
        </authorList>
    </citation>
    <scope>NUCLEOTIDE SEQUENCE</scope>
    <source>
        <strain evidence="13">MOSEL-ME25</strain>
    </source>
</reference>
<accession>A0A0C2E887</accession>
<keyword evidence="5 10" id="KW-0812">Transmembrane</keyword>
<dbReference type="GeneID" id="77844375"/>
<gene>
    <name evidence="13" type="primary">ehuD</name>
    <name evidence="13" type="ORF">F7P68_0003635</name>
    <name evidence="12" type="ORF">SN16_02330</name>
</gene>
<evidence type="ECO:0000256" key="4">
    <source>
        <dbReference type="ARBA" id="ARBA00022596"/>
    </source>
</evidence>
<evidence type="ECO:0000256" key="10">
    <source>
        <dbReference type="RuleBase" id="RU363032"/>
    </source>
</evidence>
<evidence type="ECO:0000256" key="5">
    <source>
        <dbReference type="ARBA" id="ARBA00022692"/>
    </source>
</evidence>
<feature type="transmembrane region" description="Helical" evidence="10">
    <location>
        <begin position="166"/>
        <end position="185"/>
    </location>
</feature>
<dbReference type="PROSITE" id="PS50928">
    <property type="entry name" value="ABC_TM1"/>
    <property type="match status" value="1"/>
</dbReference>
<dbReference type="GO" id="GO:0015675">
    <property type="term" value="P:nickel cation transport"/>
    <property type="evidence" value="ECO:0007669"/>
    <property type="project" value="UniProtKB-KW"/>
</dbReference>
<dbReference type="AlphaFoldDB" id="A0A0C2E887"/>
<dbReference type="GO" id="GO:0006865">
    <property type="term" value="P:amino acid transport"/>
    <property type="evidence" value="ECO:0007669"/>
    <property type="project" value="UniProtKB-KW"/>
</dbReference>
<dbReference type="EMBL" id="JABEVU030000001">
    <property type="protein sequence ID" value="MDB0579611.1"/>
    <property type="molecule type" value="Genomic_DNA"/>
</dbReference>
<keyword evidence="8" id="KW-0406">Ion transport</keyword>
<keyword evidence="8" id="KW-0921">Nickel transport</keyword>
<evidence type="ECO:0000256" key="2">
    <source>
        <dbReference type="ARBA" id="ARBA00022448"/>
    </source>
</evidence>
<reference evidence="13" key="2">
    <citation type="submission" date="2020-04" db="EMBL/GenBank/DDBJ databases">
        <authorList>
            <person name="Tanveer F."/>
            <person name="Xie Y."/>
            <person name="Shinwari Z.K."/>
        </authorList>
    </citation>
    <scope>NUCLEOTIDE SEQUENCE</scope>
    <source>
        <strain evidence="13">MOSEL-ME25</strain>
    </source>
</reference>
<dbReference type="InterPro" id="IPR043429">
    <property type="entry name" value="ArtM/GltK/GlnP/TcyL/YhdX-like"/>
</dbReference>
<sequence>MSATYWSWETFFNAFPIILEGLKITLGLTVASYLLAMVAGFVWVILESTPVKPFNFIVYWIKEFIRSTPPIVQIFFLYFAWPMVPYVGTSFTPFVAAMLALGIHFSTYISEVYRSGIESVDKGQWEASTALNFSTRDKWTKIVLPQALPPTIPMLGNYLIILFKEVPLAATIGVVGILSIARSYGAQTWSYIEPLTIVALLFLLLSYPSALLIRRLENKMNRRFETKQKKVKVTE</sequence>
<reference evidence="12 14" key="1">
    <citation type="submission" date="2015-01" db="EMBL/GenBank/DDBJ databases">
        <title>Genome sequences of high lactate-tolerant strain Salinicoccus roseus W12 with industrial interest.</title>
        <authorList>
            <person name="Wang H."/>
            <person name="Yu B."/>
        </authorList>
    </citation>
    <scope>NUCLEOTIDE SEQUENCE [LARGE SCALE GENOMIC DNA]</scope>
    <source>
        <strain evidence="12 14">W12</strain>
    </source>
</reference>
<dbReference type="InterPro" id="IPR014341">
    <property type="entry name" value="Ectoine_EhuD"/>
</dbReference>
<comment type="subcellular location">
    <subcellularLocation>
        <location evidence="1 10">Cell membrane</location>
        <topology evidence="1 10">Multi-pass membrane protein</topology>
    </subcellularLocation>
</comment>
<evidence type="ECO:0000313" key="12">
    <source>
        <dbReference type="EMBL" id="KIH71532.1"/>
    </source>
</evidence>
<dbReference type="InterPro" id="IPR000515">
    <property type="entry name" value="MetI-like"/>
</dbReference>
<feature type="transmembrane region" description="Helical" evidence="10">
    <location>
        <begin position="90"/>
        <end position="109"/>
    </location>
</feature>
<evidence type="ECO:0000256" key="7">
    <source>
        <dbReference type="ARBA" id="ARBA00022989"/>
    </source>
</evidence>
<keyword evidence="4" id="KW-0533">Nickel</keyword>
<comment type="caution">
    <text evidence="12">The sequence shown here is derived from an EMBL/GenBank/DDBJ whole genome shotgun (WGS) entry which is preliminary data.</text>
</comment>